<dbReference type="AlphaFoldDB" id="A0A8S9T0R3"/>
<dbReference type="Proteomes" id="UP000029738">
    <property type="component" value="Unassembled WGS sequence"/>
</dbReference>
<accession>A0A8S9T0R3</accession>
<dbReference type="InterPro" id="IPR052517">
    <property type="entry name" value="GlcG_carb_metab_protein"/>
</dbReference>
<dbReference type="Gene3D" id="3.30.450.150">
    <property type="entry name" value="Haem-degrading domain"/>
    <property type="match status" value="1"/>
</dbReference>
<dbReference type="SUPFAM" id="SSF143744">
    <property type="entry name" value="GlcG-like"/>
    <property type="match status" value="1"/>
</dbReference>
<organism evidence="1 2">
    <name type="scientific">Tolypothrix bouteillei VB521301</name>
    <dbReference type="NCBI Taxonomy" id="1479485"/>
    <lineage>
        <taxon>Bacteria</taxon>
        <taxon>Bacillati</taxon>
        <taxon>Cyanobacteriota</taxon>
        <taxon>Cyanophyceae</taxon>
        <taxon>Nostocales</taxon>
        <taxon>Tolypothrichaceae</taxon>
        <taxon>Tolypothrix</taxon>
    </lineage>
</organism>
<evidence type="ECO:0000313" key="2">
    <source>
        <dbReference type="Proteomes" id="UP000029738"/>
    </source>
</evidence>
<name>A0A8S9T0R3_9CYAN</name>
<keyword evidence="2" id="KW-1185">Reference proteome</keyword>
<reference evidence="1" key="1">
    <citation type="journal article" date="2015" name="Genome Announc.">
        <title>Draft Genome Sequence of Tolypothrix boutellei Strain VB521301.</title>
        <authorList>
            <person name="Chandrababunaidu M.M."/>
            <person name="Singh D."/>
            <person name="Sen D."/>
            <person name="Bhan S."/>
            <person name="Das S."/>
            <person name="Gupta A."/>
            <person name="Adhikary S.P."/>
            <person name="Tripathy S."/>
        </authorList>
    </citation>
    <scope>NUCLEOTIDE SEQUENCE</scope>
    <source>
        <strain evidence="1">VB521301</strain>
    </source>
</reference>
<dbReference type="RefSeq" id="WP_038074516.1">
    <property type="nucleotide sequence ID" value="NZ_JHEG04000001.1"/>
</dbReference>
<dbReference type="EMBL" id="JHEG04000001">
    <property type="protein sequence ID" value="KAF3885152.1"/>
    <property type="molecule type" value="Genomic_DNA"/>
</dbReference>
<dbReference type="Pfam" id="PF03928">
    <property type="entry name" value="HbpS-like"/>
    <property type="match status" value="1"/>
</dbReference>
<comment type="caution">
    <text evidence="1">The sequence shown here is derived from an EMBL/GenBank/DDBJ whole genome shotgun (WGS) entry which is preliminary data.</text>
</comment>
<dbReference type="PANTHER" id="PTHR34309:SF10">
    <property type="entry name" value="SLR1406 PROTEIN"/>
    <property type="match status" value="1"/>
</dbReference>
<gene>
    <name evidence="1" type="ORF">DA73_0400006500</name>
</gene>
<dbReference type="PANTHER" id="PTHR34309">
    <property type="entry name" value="SLR1406 PROTEIN"/>
    <property type="match status" value="1"/>
</dbReference>
<sequence length="130" mass="13749">MLTLLQAENICNKALAKAEELKTPVSIVILDFGGHVVLSKRMDNASYLTLEVAQNKATISVIFKTPTHIMGEIVKKVPDIKESINIIPGKAILLPGGFPIMQDNICIGAIGISGGDLETDKAIAIAGIAI</sequence>
<proteinExistence type="predicted"/>
<evidence type="ECO:0000313" key="1">
    <source>
        <dbReference type="EMBL" id="KAF3885152.1"/>
    </source>
</evidence>
<dbReference type="InterPro" id="IPR038084">
    <property type="entry name" value="PduO/GlcC-like_sf"/>
</dbReference>
<dbReference type="InterPro" id="IPR005624">
    <property type="entry name" value="PduO/GlcC-like"/>
</dbReference>
<reference evidence="1" key="2">
    <citation type="submission" date="2019-11" db="EMBL/GenBank/DDBJ databases">
        <title>Improved Assembly of Tolypothrix boutellei genome.</title>
        <authorList>
            <person name="Sarangi A.N."/>
            <person name="Mukherjee M."/>
            <person name="Ghosh S."/>
            <person name="Singh D."/>
            <person name="Das A."/>
            <person name="Kant S."/>
            <person name="Prusty A."/>
            <person name="Tripathy S."/>
        </authorList>
    </citation>
    <scope>NUCLEOTIDE SEQUENCE</scope>
    <source>
        <strain evidence="1">VB521301</strain>
    </source>
</reference>
<protein>
    <submittedName>
        <fullName evidence="1">Heme-binding protein</fullName>
    </submittedName>
</protein>